<dbReference type="AlphaFoldDB" id="A0A9N8HFY5"/>
<dbReference type="Proteomes" id="UP001153069">
    <property type="component" value="Unassembled WGS sequence"/>
</dbReference>
<dbReference type="OrthoDB" id="5539at2759"/>
<keyword evidence="1" id="KW-0812">Transmembrane</keyword>
<keyword evidence="1" id="KW-0472">Membrane</keyword>
<dbReference type="Pfam" id="PF01079">
    <property type="entry name" value="Hint"/>
    <property type="match status" value="1"/>
</dbReference>
<dbReference type="PANTHER" id="PTHR46706:SF12">
    <property type="entry name" value="PROTEIN QUA-1-RELATED"/>
    <property type="match status" value="1"/>
</dbReference>
<evidence type="ECO:0000256" key="1">
    <source>
        <dbReference type="SAM" id="Phobius"/>
    </source>
</evidence>
<keyword evidence="1" id="KW-1133">Transmembrane helix</keyword>
<dbReference type="InterPro" id="IPR052140">
    <property type="entry name" value="Dev_Signal_Hedgehog-like"/>
</dbReference>
<dbReference type="Gene3D" id="2.170.16.10">
    <property type="entry name" value="Hedgehog/Intein (Hint) domain"/>
    <property type="match status" value="1"/>
</dbReference>
<keyword evidence="4" id="KW-1185">Reference proteome</keyword>
<evidence type="ECO:0000259" key="2">
    <source>
        <dbReference type="Pfam" id="PF01079"/>
    </source>
</evidence>
<dbReference type="PANTHER" id="PTHR46706">
    <property type="entry name" value="PROTEIN QUA-1-RELATED"/>
    <property type="match status" value="1"/>
</dbReference>
<feature type="transmembrane region" description="Helical" evidence="1">
    <location>
        <begin position="205"/>
        <end position="227"/>
    </location>
</feature>
<organism evidence="3 4">
    <name type="scientific">Seminavis robusta</name>
    <dbReference type="NCBI Taxonomy" id="568900"/>
    <lineage>
        <taxon>Eukaryota</taxon>
        <taxon>Sar</taxon>
        <taxon>Stramenopiles</taxon>
        <taxon>Ochrophyta</taxon>
        <taxon>Bacillariophyta</taxon>
        <taxon>Bacillariophyceae</taxon>
        <taxon>Bacillariophycidae</taxon>
        <taxon>Naviculales</taxon>
        <taxon>Naviculaceae</taxon>
        <taxon>Seminavis</taxon>
    </lineage>
</organism>
<dbReference type="EMBL" id="CAICTM010000545">
    <property type="protein sequence ID" value="CAB9512636.1"/>
    <property type="molecule type" value="Genomic_DNA"/>
</dbReference>
<dbReference type="CDD" id="cd00081">
    <property type="entry name" value="Hint"/>
    <property type="match status" value="1"/>
</dbReference>
<dbReference type="GO" id="GO:0016540">
    <property type="term" value="P:protein autoprocessing"/>
    <property type="evidence" value="ECO:0007669"/>
    <property type="project" value="InterPro"/>
</dbReference>
<evidence type="ECO:0000313" key="4">
    <source>
        <dbReference type="Proteomes" id="UP001153069"/>
    </source>
</evidence>
<comment type="caution">
    <text evidence="3">The sequence shown here is derived from an EMBL/GenBank/DDBJ whole genome shotgun (WGS) entry which is preliminary data.</text>
</comment>
<dbReference type="SUPFAM" id="SSF51294">
    <property type="entry name" value="Hedgehog/intein (Hint) domain"/>
    <property type="match status" value="1"/>
</dbReference>
<feature type="domain" description="Hedgehog protein Hint" evidence="2">
    <location>
        <begin position="1"/>
        <end position="121"/>
    </location>
</feature>
<dbReference type="InterPro" id="IPR036844">
    <property type="entry name" value="Hint_dom_sf"/>
</dbReference>
<accession>A0A9N8HFY5</accession>
<evidence type="ECO:0000313" key="3">
    <source>
        <dbReference type="EMBL" id="CAB9512636.1"/>
    </source>
</evidence>
<name>A0A9N8HFY5_9STRA</name>
<sequence length="233" mass="25549">MSDLVVGENVLVDPFKQLYEPVYSFGHYHKSWEAEFVELHTAGFAPLQLTANHLVHILGESEPVRADQVRKGDLLWSMTGAETVTAVKATKKTGLYMPLTPSGNIVENGIVASTYVSIQSYAPCGTTFLVKIVVVRAHARACLDGTSTVHLSGFLFESLPISEHREIAYGCLHPGVLSWLLVGKSLAEWGIAQTLPVQWMAGLPVAAMLSLMVLLEYLFGALLAPWYCLSWVF</sequence>
<protein>
    <submittedName>
        <fullName evidence="3">Intercellular signal essential for a variety of patterning events during development By similarity</fullName>
    </submittedName>
</protein>
<proteinExistence type="predicted"/>
<gene>
    <name evidence="3" type="ORF">SEMRO_546_G164160.1</name>
</gene>
<reference evidence="3" key="1">
    <citation type="submission" date="2020-06" db="EMBL/GenBank/DDBJ databases">
        <authorList>
            <consortium name="Plant Systems Biology data submission"/>
        </authorList>
    </citation>
    <scope>NUCLEOTIDE SEQUENCE</scope>
    <source>
        <strain evidence="3">D6</strain>
    </source>
</reference>
<dbReference type="InterPro" id="IPR001767">
    <property type="entry name" value="Hedgehog_Hint"/>
</dbReference>